<dbReference type="OrthoDB" id="2446464at2759"/>
<dbReference type="Pfam" id="PF00004">
    <property type="entry name" value="AAA"/>
    <property type="match status" value="1"/>
</dbReference>
<organism evidence="2 3">
    <name type="scientific">Ambispora gerdemannii</name>
    <dbReference type="NCBI Taxonomy" id="144530"/>
    <lineage>
        <taxon>Eukaryota</taxon>
        <taxon>Fungi</taxon>
        <taxon>Fungi incertae sedis</taxon>
        <taxon>Mucoromycota</taxon>
        <taxon>Glomeromycotina</taxon>
        <taxon>Glomeromycetes</taxon>
        <taxon>Archaeosporales</taxon>
        <taxon>Ambisporaceae</taxon>
        <taxon>Ambispora</taxon>
    </lineage>
</organism>
<comment type="caution">
    <text evidence="2">The sequence shown here is derived from an EMBL/GenBank/DDBJ whole genome shotgun (WGS) entry which is preliminary data.</text>
</comment>
<accession>A0A9N9H2H2</accession>
<evidence type="ECO:0000313" key="3">
    <source>
        <dbReference type="Proteomes" id="UP000789831"/>
    </source>
</evidence>
<dbReference type="InterPro" id="IPR003959">
    <property type="entry name" value="ATPase_AAA_core"/>
</dbReference>
<keyword evidence="3" id="KW-1185">Reference proteome</keyword>
<evidence type="ECO:0000313" key="2">
    <source>
        <dbReference type="EMBL" id="CAG8651857.1"/>
    </source>
</evidence>
<evidence type="ECO:0000259" key="1">
    <source>
        <dbReference type="Pfam" id="PF00004"/>
    </source>
</evidence>
<dbReference type="AlphaFoldDB" id="A0A9N9H2H2"/>
<gene>
    <name evidence="2" type="ORF">AGERDE_LOCUS11437</name>
</gene>
<reference evidence="2" key="1">
    <citation type="submission" date="2021-06" db="EMBL/GenBank/DDBJ databases">
        <authorList>
            <person name="Kallberg Y."/>
            <person name="Tangrot J."/>
            <person name="Rosling A."/>
        </authorList>
    </citation>
    <scope>NUCLEOTIDE SEQUENCE</scope>
    <source>
        <strain evidence="2">MT106</strain>
    </source>
</reference>
<dbReference type="GO" id="GO:0016887">
    <property type="term" value="F:ATP hydrolysis activity"/>
    <property type="evidence" value="ECO:0007669"/>
    <property type="project" value="InterPro"/>
</dbReference>
<dbReference type="GO" id="GO:0005524">
    <property type="term" value="F:ATP binding"/>
    <property type="evidence" value="ECO:0007669"/>
    <property type="project" value="InterPro"/>
</dbReference>
<name>A0A9N9H2H2_9GLOM</name>
<dbReference type="Gene3D" id="3.40.50.300">
    <property type="entry name" value="P-loop containing nucleotide triphosphate hydrolases"/>
    <property type="match status" value="1"/>
</dbReference>
<dbReference type="EMBL" id="CAJVPL010004839">
    <property type="protein sequence ID" value="CAG8651857.1"/>
    <property type="molecule type" value="Genomic_DNA"/>
</dbReference>
<feature type="domain" description="ATPase AAA-type core" evidence="1">
    <location>
        <begin position="102"/>
        <end position="193"/>
    </location>
</feature>
<dbReference type="SUPFAM" id="SSF52540">
    <property type="entry name" value="P-loop containing nucleoside triphosphate hydrolases"/>
    <property type="match status" value="1"/>
</dbReference>
<dbReference type="InterPro" id="IPR027417">
    <property type="entry name" value="P-loop_NTPase"/>
</dbReference>
<protein>
    <submittedName>
        <fullName evidence="2">8776_t:CDS:1</fullName>
    </submittedName>
</protein>
<proteinExistence type="predicted"/>
<sequence>MKTISQLEKDKNLMDNSANYELTKTHQQKRKAKPTVTNSPFTLRLGGEENINIFDVAADYSIHFPPYLWNKLTSEQQKLAKIVANPVRGKQDPTTEKDNNALLYGAGGTGKTSIVRKLAYNANCYPLIEIKGPSLTPRKEDYSNGIDPLNKFVFTLCDIENTLEDDYNFSRESNSEVRYIFFVDEADNVCSNTALPTEYTRLIFLKSCMEGISKESQSQNL</sequence>
<dbReference type="Proteomes" id="UP000789831">
    <property type="component" value="Unassembled WGS sequence"/>
</dbReference>